<dbReference type="InterPro" id="IPR027084">
    <property type="entry name" value="Mps1_cat"/>
</dbReference>
<evidence type="ECO:0000256" key="2">
    <source>
        <dbReference type="ARBA" id="ARBA00022679"/>
    </source>
</evidence>
<gene>
    <name evidence="9" type="ORF">PUMCH_000228</name>
</gene>
<keyword evidence="4" id="KW-0418">Kinase</keyword>
<dbReference type="PROSITE" id="PS00108">
    <property type="entry name" value="PROTEIN_KINASE_ST"/>
    <property type="match status" value="1"/>
</dbReference>
<evidence type="ECO:0000313" key="10">
    <source>
        <dbReference type="Proteomes" id="UP001338582"/>
    </source>
</evidence>
<dbReference type="GO" id="GO:0004674">
    <property type="term" value="F:protein serine/threonine kinase activity"/>
    <property type="evidence" value="ECO:0007669"/>
    <property type="project" value="UniProtKB-KW"/>
</dbReference>
<dbReference type="GO" id="GO:0034501">
    <property type="term" value="P:protein localization to kinetochore"/>
    <property type="evidence" value="ECO:0007669"/>
    <property type="project" value="TreeGrafter"/>
</dbReference>
<dbReference type="InterPro" id="IPR011009">
    <property type="entry name" value="Kinase-like_dom_sf"/>
</dbReference>
<feature type="region of interest" description="Disordered" evidence="7">
    <location>
        <begin position="225"/>
        <end position="247"/>
    </location>
</feature>
<dbReference type="InterPro" id="IPR017441">
    <property type="entry name" value="Protein_kinase_ATP_BS"/>
</dbReference>
<feature type="binding site" evidence="6">
    <location>
        <position position="460"/>
    </location>
    <ligand>
        <name>ATP</name>
        <dbReference type="ChEBI" id="CHEBI:30616"/>
    </ligand>
</feature>
<dbReference type="GO" id="GO:0005524">
    <property type="term" value="F:ATP binding"/>
    <property type="evidence" value="ECO:0007669"/>
    <property type="project" value="UniProtKB-UniRule"/>
</dbReference>
<feature type="domain" description="Protein kinase" evidence="8">
    <location>
        <begin position="431"/>
        <end position="710"/>
    </location>
</feature>
<keyword evidence="2" id="KW-0808">Transferase</keyword>
<dbReference type="PANTHER" id="PTHR22974:SF21">
    <property type="entry name" value="DUAL SPECIFICITY PROTEIN KINASE TTK"/>
    <property type="match status" value="1"/>
</dbReference>
<dbReference type="PANTHER" id="PTHR22974">
    <property type="entry name" value="MIXED LINEAGE PROTEIN KINASE"/>
    <property type="match status" value="1"/>
</dbReference>
<evidence type="ECO:0000259" key="8">
    <source>
        <dbReference type="PROSITE" id="PS50011"/>
    </source>
</evidence>
<reference evidence="9 10" key="1">
    <citation type="submission" date="2023-10" db="EMBL/GenBank/DDBJ databases">
        <title>Draft Genome Sequence of Candida saopaulonensis from a very Premature Infant with Sepsis.</title>
        <authorList>
            <person name="Ning Y."/>
            <person name="Dai R."/>
            <person name="Xiao M."/>
            <person name="Xu Y."/>
            <person name="Yan Q."/>
            <person name="Zhang L."/>
        </authorList>
    </citation>
    <scope>NUCLEOTIDE SEQUENCE [LARGE SCALE GENOMIC DNA]</scope>
    <source>
        <strain evidence="9 10">19XY460</strain>
    </source>
</reference>
<protein>
    <recommendedName>
        <fullName evidence="8">Protein kinase domain-containing protein</fullName>
    </recommendedName>
</protein>
<dbReference type="GO" id="GO:0030447">
    <property type="term" value="P:filamentous growth"/>
    <property type="evidence" value="ECO:0007669"/>
    <property type="project" value="UniProtKB-ARBA"/>
</dbReference>
<dbReference type="Pfam" id="PF00069">
    <property type="entry name" value="Pkinase"/>
    <property type="match status" value="1"/>
</dbReference>
<evidence type="ECO:0000256" key="4">
    <source>
        <dbReference type="ARBA" id="ARBA00022777"/>
    </source>
</evidence>
<dbReference type="Gene3D" id="1.10.510.10">
    <property type="entry name" value="Transferase(Phosphotransferase) domain 1"/>
    <property type="match status" value="1"/>
</dbReference>
<dbReference type="GO" id="GO:0005634">
    <property type="term" value="C:nucleus"/>
    <property type="evidence" value="ECO:0007669"/>
    <property type="project" value="TreeGrafter"/>
</dbReference>
<dbReference type="Gene3D" id="3.30.200.20">
    <property type="entry name" value="Phosphorylase Kinase, domain 1"/>
    <property type="match status" value="1"/>
</dbReference>
<keyword evidence="10" id="KW-1185">Reference proteome</keyword>
<evidence type="ECO:0000256" key="3">
    <source>
        <dbReference type="ARBA" id="ARBA00022741"/>
    </source>
</evidence>
<accession>A0AAX4H366</accession>
<evidence type="ECO:0000256" key="6">
    <source>
        <dbReference type="PROSITE-ProRule" id="PRU10141"/>
    </source>
</evidence>
<organism evidence="9 10">
    <name type="scientific">Australozyma saopauloensis</name>
    <dbReference type="NCBI Taxonomy" id="291208"/>
    <lineage>
        <taxon>Eukaryota</taxon>
        <taxon>Fungi</taxon>
        <taxon>Dikarya</taxon>
        <taxon>Ascomycota</taxon>
        <taxon>Saccharomycotina</taxon>
        <taxon>Pichiomycetes</taxon>
        <taxon>Metschnikowiaceae</taxon>
        <taxon>Australozyma</taxon>
    </lineage>
</organism>
<dbReference type="GO" id="GO:0004712">
    <property type="term" value="F:protein serine/threonine/tyrosine kinase activity"/>
    <property type="evidence" value="ECO:0007669"/>
    <property type="project" value="TreeGrafter"/>
</dbReference>
<evidence type="ECO:0000256" key="7">
    <source>
        <dbReference type="SAM" id="MobiDB-lite"/>
    </source>
</evidence>
<evidence type="ECO:0000313" key="9">
    <source>
        <dbReference type="EMBL" id="WPK23005.1"/>
    </source>
</evidence>
<name>A0AAX4H366_9ASCO</name>
<dbReference type="SMART" id="SM00220">
    <property type="entry name" value="S_TKc"/>
    <property type="match status" value="1"/>
</dbReference>
<proteinExistence type="predicted"/>
<dbReference type="Proteomes" id="UP001338582">
    <property type="component" value="Chromosome 1"/>
</dbReference>
<dbReference type="FunFam" id="3.30.200.20:FF:000131">
    <property type="entry name" value="Dual specificity protein kinase TTK"/>
    <property type="match status" value="1"/>
</dbReference>
<dbReference type="CDD" id="cd14131">
    <property type="entry name" value="PKc_Mps1"/>
    <property type="match status" value="1"/>
</dbReference>
<dbReference type="AlphaFoldDB" id="A0AAX4H366"/>
<dbReference type="InterPro" id="IPR008271">
    <property type="entry name" value="Ser/Thr_kinase_AS"/>
</dbReference>
<keyword evidence="1" id="KW-0723">Serine/threonine-protein kinase</keyword>
<dbReference type="GO" id="GO:0033316">
    <property type="term" value="P:meiotic spindle assembly checkpoint signaling"/>
    <property type="evidence" value="ECO:0007669"/>
    <property type="project" value="TreeGrafter"/>
</dbReference>
<dbReference type="KEGG" id="asau:88171297"/>
<feature type="compositionally biased region" description="Polar residues" evidence="7">
    <location>
        <begin position="235"/>
        <end position="247"/>
    </location>
</feature>
<dbReference type="SUPFAM" id="SSF56112">
    <property type="entry name" value="Protein kinase-like (PK-like)"/>
    <property type="match status" value="1"/>
</dbReference>
<dbReference type="InterPro" id="IPR000719">
    <property type="entry name" value="Prot_kinase_dom"/>
</dbReference>
<dbReference type="GO" id="GO:0007094">
    <property type="term" value="P:mitotic spindle assembly checkpoint signaling"/>
    <property type="evidence" value="ECO:0007669"/>
    <property type="project" value="TreeGrafter"/>
</dbReference>
<evidence type="ECO:0000256" key="5">
    <source>
        <dbReference type="ARBA" id="ARBA00022840"/>
    </source>
</evidence>
<keyword evidence="5 6" id="KW-0067">ATP-binding</keyword>
<evidence type="ECO:0000256" key="1">
    <source>
        <dbReference type="ARBA" id="ARBA00022527"/>
    </source>
</evidence>
<dbReference type="GO" id="GO:0000776">
    <property type="term" value="C:kinetochore"/>
    <property type="evidence" value="ECO:0007669"/>
    <property type="project" value="TreeGrafter"/>
</dbReference>
<sequence length="762" mass="84597">MDTGSGISPSLVSKVMEDENLFGPPPLSAYSIAILSAHSSSRPSTGSLSTAEIMDNSELKDSLKRKFSAHLGEASISTQRRVSFDTRVSTKSHNKKTESYTNLLIHQESQEQAFSNALSPGLTSTSSGSSFMGRSVHSPNTHLTSHSFYETDPIATIPALEEAFRADFGNEFQLNSLDEVKDISAYTPTLETLKIIVNPLKKSKLSHNLRSLGPPKRASELEASIDEDVTKEENNSLMTPETAKTSERNLTNHSAFKSQVTKSSPFETLMAKNEDLKFDPQIAKPVISKDQVTKSTDFFRSLESLKHKSPLEYATIVQPNSRTKRHVVSPSKAPIASSGNFLVYNDGKRTHEDNNMMQNSDSRAPLSDISSLSVNKKRIDCFVKPSFPTPVTKKTSSRDYFPTSIDSQKSELLSATSNSVKKVIVVNGIQYEKLELLGRGGSSKVYKVREVNSRRVFALKKVDYDQFDESCVKGFKSEIEHLTTLKDHPRVVSLKDYCLKDGSIYLVMECGEVDLAHVLQNRNNGKPVLDIHFVRFQAAELFRCVQAVHQAGIVHSDLKPANFLFVKGFMKIIDFGIANAVPEHTANIYRESQIGTPNYMAPETLIEVGQANCPTTAEKSNTWKVGKPSDVWSCGCILYQMMYGKPPYAAYTGQKRVQAIMNPDTIILYPENGIGGVKVPQSAIILMRGCLDRIPGSRLSIEECLNSDFLKPKVVSKAYVRDLIYSAINYGMENRDNGNVSRENYDELVETVIKQIEDLNFA</sequence>
<dbReference type="GO" id="GO:0098813">
    <property type="term" value="P:nuclear chromosome segregation"/>
    <property type="evidence" value="ECO:0007669"/>
    <property type="project" value="UniProtKB-ARBA"/>
</dbReference>
<dbReference type="PROSITE" id="PS50011">
    <property type="entry name" value="PROTEIN_KINASE_DOM"/>
    <property type="match status" value="1"/>
</dbReference>
<keyword evidence="3 6" id="KW-0547">Nucleotide-binding</keyword>
<dbReference type="PROSITE" id="PS00107">
    <property type="entry name" value="PROTEIN_KINASE_ATP"/>
    <property type="match status" value="1"/>
</dbReference>
<dbReference type="GeneID" id="88171297"/>
<dbReference type="RefSeq" id="XP_062875392.1">
    <property type="nucleotide sequence ID" value="XM_063019322.1"/>
</dbReference>
<dbReference type="EMBL" id="CP138894">
    <property type="protein sequence ID" value="WPK23005.1"/>
    <property type="molecule type" value="Genomic_DNA"/>
</dbReference>